<protein>
    <recommendedName>
        <fullName evidence="2">MBG domain-containing protein</fullName>
    </recommendedName>
</protein>
<feature type="domain" description="MBG" evidence="2">
    <location>
        <begin position="683"/>
        <end position="760"/>
    </location>
</feature>
<name>A0A380RTE7_FIBSU</name>
<dbReference type="AlphaFoldDB" id="A0A380RTE7"/>
<feature type="domain" description="MBG" evidence="2">
    <location>
        <begin position="272"/>
        <end position="347"/>
    </location>
</feature>
<evidence type="ECO:0000313" key="3">
    <source>
        <dbReference type="EMBL" id="SUQ18828.1"/>
    </source>
</evidence>
<proteinExistence type="predicted"/>
<feature type="signal peptide" evidence="1">
    <location>
        <begin position="1"/>
        <end position="21"/>
    </location>
</feature>
<evidence type="ECO:0000256" key="1">
    <source>
        <dbReference type="SAM" id="SignalP"/>
    </source>
</evidence>
<feature type="domain" description="MBG" evidence="2">
    <location>
        <begin position="189"/>
        <end position="264"/>
    </location>
</feature>
<feature type="domain" description="MBG" evidence="2">
    <location>
        <begin position="602"/>
        <end position="677"/>
    </location>
</feature>
<organism evidence="3 4">
    <name type="scientific">Fibrobacter succinogenes</name>
    <name type="common">Bacteroides succinogenes</name>
    <dbReference type="NCBI Taxonomy" id="833"/>
    <lineage>
        <taxon>Bacteria</taxon>
        <taxon>Pseudomonadati</taxon>
        <taxon>Fibrobacterota</taxon>
        <taxon>Fibrobacteria</taxon>
        <taxon>Fibrobacterales</taxon>
        <taxon>Fibrobacteraceae</taxon>
        <taxon>Fibrobacter</taxon>
    </lineage>
</organism>
<accession>A0A380RTE7</accession>
<reference evidence="3 4" key="1">
    <citation type="submission" date="2017-08" db="EMBL/GenBank/DDBJ databases">
        <authorList>
            <person name="de Groot N.N."/>
        </authorList>
    </citation>
    <scope>NUCLEOTIDE SEQUENCE [LARGE SCALE GENOMIC DNA]</scope>
    <source>
        <strain evidence="3 4">HM2</strain>
    </source>
</reference>
<dbReference type="Proteomes" id="UP000255423">
    <property type="component" value="Unassembled WGS sequence"/>
</dbReference>
<feature type="chain" id="PRO_5016681485" description="MBG domain-containing protein" evidence="1">
    <location>
        <begin position="22"/>
        <end position="944"/>
    </location>
</feature>
<sequence length="944" mass="102620">MIKKIALFALAVSAAFSSAFAASDCSVAITPSLGIFSGNQIKPTVTRVMCDDVELTDFSVTYGENINAGANAGTVYVTVKGNTDPIEKKFDIEQKPIKILIDNAEKEKGTKDPVFTWKLAEVKNLDAKALESLQAGLEEFIELTRNAGEEVFTYPITLADGIYEGLKKNFPNYDFSFTPGEFTITKTKVTVVVTSTAKVYGEKDPEFEYTIHGNIKESEYSALGTIELSRPKGEDVTADGYLISVIVENMETDDYYVETVPGTFVIQPAPVNVVVDDVEKIYGDATPAFTYKATGLLGSDKLKDVTISCAKCVSTGLENVGEYAVTASVKAASNPNYKVTTKSGSLTVTPKAATVTMNNAEKTYGEKDPKFTYEAEGLVTASESLASPTIARAKGENVGTYKVSVEFAEGANPNYTLTVKPGTLTINQKAVTLVVDNITKKYGEKDPELTYTVSGIASFDGVKDELKGVSLKREAGEDAGDYAITATVDDESNPNYIVSTKDGQLTITANDDKIVVTITGHVDTVEYDGKEHTVKGYDISSNSEAYSLKFVEYSGKSVIAGTNAGKYYMGISAADFKNTSVNYPNVTFDITDGALVVEPRALVVSANADTITYGDETPTEFTWSVDRLLEGDELDNIHVSLGKTGLLAAGDYELTFDKKSPTNTNYEVTKYETNSLTVKQKIVTVTVNDTSKFYSEADPEKYTYTVSGLLDGDELPELYMKRQQGEDVLLDDETYSISGVFVEEFDNPNYIVKIRQGHFTIKPCTQRITVAIYGDNVIAMYDDGNEVSALKSFDVSPMRIPGEPWLPEEFAYKKEFVSYKGDSLMTETELGVYPMGLVASDFVNISPNFENVNFVVTIDGTFKITDQEISIAAVKGEKAFGLTSGNRSIQVSGSKVGQRFAVLDMQGRVLRSGVVESPNFEIPVSNAGIYMVRVGASAQRIRVK</sequence>
<dbReference type="EMBL" id="UHJL01000001">
    <property type="protein sequence ID" value="SUQ18828.1"/>
    <property type="molecule type" value="Genomic_DNA"/>
</dbReference>
<feature type="domain" description="MBG" evidence="2">
    <location>
        <begin position="99"/>
        <end position="183"/>
    </location>
</feature>
<dbReference type="InterPro" id="IPR041286">
    <property type="entry name" value="MBG_2"/>
</dbReference>
<feature type="domain" description="MBG" evidence="2">
    <location>
        <begin position="431"/>
        <end position="506"/>
    </location>
</feature>
<evidence type="ECO:0000313" key="4">
    <source>
        <dbReference type="Proteomes" id="UP000255423"/>
    </source>
</evidence>
<dbReference type="RefSeq" id="WP_109571670.1">
    <property type="nucleotide sequence ID" value="NZ_UHJL01000001.1"/>
</dbReference>
<evidence type="ECO:0000259" key="2">
    <source>
        <dbReference type="Pfam" id="PF18676"/>
    </source>
</evidence>
<feature type="domain" description="MBG" evidence="2">
    <location>
        <begin position="354"/>
        <end position="425"/>
    </location>
</feature>
<keyword evidence="1" id="KW-0732">Signal</keyword>
<dbReference type="Pfam" id="PF18676">
    <property type="entry name" value="MBG_2"/>
    <property type="match status" value="7"/>
</dbReference>
<gene>
    <name evidence="3" type="ORF">SAMN05661053_0048</name>
</gene>